<dbReference type="Gene3D" id="3.40.50.1390">
    <property type="entry name" value="Resolvase, N-terminal catalytic domain"/>
    <property type="match status" value="1"/>
</dbReference>
<keyword evidence="6" id="KW-1185">Reference proteome</keyword>
<dbReference type="PROSITE" id="PS51737">
    <property type="entry name" value="RECOMBINASE_DNA_BIND"/>
    <property type="match status" value="1"/>
</dbReference>
<proteinExistence type="predicted"/>
<protein>
    <submittedName>
        <fullName evidence="5">Recombinase family protein</fullName>
    </submittedName>
</protein>
<dbReference type="CDD" id="cd00338">
    <property type="entry name" value="Ser_Recombinase"/>
    <property type="match status" value="1"/>
</dbReference>
<reference evidence="6" key="1">
    <citation type="submission" date="2023-07" db="EMBL/GenBank/DDBJ databases">
        <title>Novel Mycoplasma species identified in domestic and wild animals.</title>
        <authorList>
            <person name="Volokhov D.V."/>
            <person name="Furtak V.A."/>
            <person name="Zagorodnyaya T.A."/>
        </authorList>
    </citation>
    <scope>NUCLEOTIDE SEQUENCE [LARGE SCALE GENOMIC DNA]</scope>
    <source>
        <strain evidence="6">92-19</strain>
    </source>
</reference>
<comment type="caution">
    <text evidence="5">The sequence shown here is derived from an EMBL/GenBank/DDBJ whole genome shotgun (WGS) entry which is preliminary data.</text>
</comment>
<feature type="domain" description="Recombinase" evidence="4">
    <location>
        <begin position="172"/>
        <end position="295"/>
    </location>
</feature>
<dbReference type="SUPFAM" id="SSF53041">
    <property type="entry name" value="Resolvase-like"/>
    <property type="match status" value="1"/>
</dbReference>
<dbReference type="SMART" id="SM00857">
    <property type="entry name" value="Resolvase"/>
    <property type="match status" value="1"/>
</dbReference>
<evidence type="ECO:0000259" key="4">
    <source>
        <dbReference type="PROSITE" id="PS51737"/>
    </source>
</evidence>
<evidence type="ECO:0000256" key="2">
    <source>
        <dbReference type="ARBA" id="ARBA00023172"/>
    </source>
</evidence>
<evidence type="ECO:0000259" key="3">
    <source>
        <dbReference type="PROSITE" id="PS51736"/>
    </source>
</evidence>
<dbReference type="PROSITE" id="PS51736">
    <property type="entry name" value="RECOMBINASES_3"/>
    <property type="match status" value="1"/>
</dbReference>
<sequence length="489" mass="56632">MNRVDVIKVIHKPGVKKRTVGYARVSTSDEHQDSSYRVQLTELEESIKCNPSYEFIGVFKDRKSGTSTKHRSEFNTMIDLAMAGEIDVIITKSITRFARNILDTISLVRSLKQNNVEIIFQKENISSLDPQMEFVLSVLAMHAEEESKNISENTLWNIKKKIRNKGNFTTQLYGYKINGEKWTVLESEAKIVRMLFSMYINGDTYKSMIEKLYRMGIKSVTGKDRWNPGTIEQMLLNEKYAGHMALCKSYTFNGSSLRSGRLSKQENMIRNHHAPIVPPELYDKAMALRESRTRNKIEGYVPLSERVTPYYQFVYSIENCNYLRYVVERPKGKYEIPTLYCYNSERTNRVMVKVSNLFSIINHALVNLKKSDLNMSSVISQIIDSRIQSINNFTDDSVDKLLLISKRLMYTQSKKALPNFIKRIKSIQNLEDIEKIRNIIDFVNIDGDYHFHIKLSLIKNGQLNMNLISSNISLKIGNVHKNVKYTLYV</sequence>
<gene>
    <name evidence="5" type="ORF">N7603_08130</name>
</gene>
<name>A0ABT2PXE2_9MOLU</name>
<dbReference type="Gene3D" id="3.90.1750.20">
    <property type="entry name" value="Putative Large Serine Recombinase, Chain B, Domain 2"/>
    <property type="match status" value="1"/>
</dbReference>
<dbReference type="InterPro" id="IPR050639">
    <property type="entry name" value="SSR_resolvase"/>
</dbReference>
<feature type="domain" description="Resolvase/invertase-type recombinase catalytic" evidence="3">
    <location>
        <begin position="18"/>
        <end position="165"/>
    </location>
</feature>
<dbReference type="Proteomes" id="UP001209076">
    <property type="component" value="Unassembled WGS sequence"/>
</dbReference>
<evidence type="ECO:0000313" key="6">
    <source>
        <dbReference type="Proteomes" id="UP001209076"/>
    </source>
</evidence>
<dbReference type="EMBL" id="JAOEGN010000019">
    <property type="protein sequence ID" value="MCU0105625.1"/>
    <property type="molecule type" value="Genomic_DNA"/>
</dbReference>
<dbReference type="PANTHER" id="PTHR30461">
    <property type="entry name" value="DNA-INVERTASE FROM LAMBDOID PROPHAGE"/>
    <property type="match status" value="1"/>
</dbReference>
<keyword evidence="2" id="KW-0233">DNA recombination</keyword>
<organism evidence="5 6">
    <name type="scientific">Paracholeplasma vituli</name>
    <dbReference type="NCBI Taxonomy" id="69473"/>
    <lineage>
        <taxon>Bacteria</taxon>
        <taxon>Bacillati</taxon>
        <taxon>Mycoplasmatota</taxon>
        <taxon>Mollicutes</taxon>
        <taxon>Acholeplasmatales</taxon>
        <taxon>Acholeplasmataceae</taxon>
        <taxon>Paracholeplasma</taxon>
    </lineage>
</organism>
<dbReference type="RefSeq" id="WP_262096944.1">
    <property type="nucleotide sequence ID" value="NZ_JAOEGN010000019.1"/>
</dbReference>
<dbReference type="InterPro" id="IPR038109">
    <property type="entry name" value="DNA_bind_recomb_sf"/>
</dbReference>
<dbReference type="InterPro" id="IPR036162">
    <property type="entry name" value="Resolvase-like_N_sf"/>
</dbReference>
<dbReference type="InterPro" id="IPR006119">
    <property type="entry name" value="Resolv_N"/>
</dbReference>
<evidence type="ECO:0000256" key="1">
    <source>
        <dbReference type="ARBA" id="ARBA00023125"/>
    </source>
</evidence>
<dbReference type="InterPro" id="IPR011109">
    <property type="entry name" value="DNA_bind_recombinase_dom"/>
</dbReference>
<dbReference type="Pfam" id="PF00239">
    <property type="entry name" value="Resolvase"/>
    <property type="match status" value="1"/>
</dbReference>
<evidence type="ECO:0000313" key="5">
    <source>
        <dbReference type="EMBL" id="MCU0105625.1"/>
    </source>
</evidence>
<accession>A0ABT2PXE2</accession>
<dbReference type="Pfam" id="PF07508">
    <property type="entry name" value="Recombinase"/>
    <property type="match status" value="1"/>
</dbReference>
<dbReference type="PANTHER" id="PTHR30461:SF2">
    <property type="entry name" value="SERINE RECOMBINASE PINE-RELATED"/>
    <property type="match status" value="1"/>
</dbReference>
<keyword evidence="1" id="KW-0238">DNA-binding</keyword>